<sequence>MANNARYKVDENTEPGWLHGSTDEERSRRADTEKEIFVYGAAGGLLALGRQRFSGGQSQPQEQPHDSRRQAEQFAAT</sequence>
<dbReference type="AlphaFoldDB" id="A0A0F2MIB5"/>
<organism evidence="2 3">
    <name type="scientific">Sporothrix schenckii 1099-18</name>
    <dbReference type="NCBI Taxonomy" id="1397361"/>
    <lineage>
        <taxon>Eukaryota</taxon>
        <taxon>Fungi</taxon>
        <taxon>Dikarya</taxon>
        <taxon>Ascomycota</taxon>
        <taxon>Pezizomycotina</taxon>
        <taxon>Sordariomycetes</taxon>
        <taxon>Sordariomycetidae</taxon>
        <taxon>Ophiostomatales</taxon>
        <taxon>Ophiostomataceae</taxon>
        <taxon>Sporothrix</taxon>
    </lineage>
</organism>
<evidence type="ECO:0000256" key="1">
    <source>
        <dbReference type="SAM" id="MobiDB-lite"/>
    </source>
</evidence>
<dbReference type="RefSeq" id="XP_016590602.1">
    <property type="nucleotide sequence ID" value="XM_016734824.1"/>
</dbReference>
<evidence type="ECO:0000313" key="3">
    <source>
        <dbReference type="Proteomes" id="UP000033710"/>
    </source>
</evidence>
<feature type="compositionally biased region" description="Basic and acidic residues" evidence="1">
    <location>
        <begin position="21"/>
        <end position="31"/>
    </location>
</feature>
<reference evidence="2 3" key="2">
    <citation type="journal article" date="2015" name="Eukaryot. Cell">
        <title>Asexual propagation of a virulent clone complex in a human and feline outbreak of sporotrichosis.</title>
        <authorList>
            <person name="Teixeira Mde M."/>
            <person name="Rodrigues A.M."/>
            <person name="Tsui C.K."/>
            <person name="de Almeida L.G."/>
            <person name="Van Diepeningen A.D."/>
            <person name="van den Ende B.G."/>
            <person name="Fernandes G.F."/>
            <person name="Kano R."/>
            <person name="Hamelin R.C."/>
            <person name="Lopes-Bezerra L.M."/>
            <person name="Vasconcelos A.T."/>
            <person name="de Hoog S."/>
            <person name="de Camargo Z.P."/>
            <person name="Felipe M.S."/>
        </authorList>
    </citation>
    <scope>NUCLEOTIDE SEQUENCE [LARGE SCALE GENOMIC DNA]</scope>
    <source>
        <strain evidence="2 3">1099-18</strain>
    </source>
</reference>
<reference evidence="2 3" key="1">
    <citation type="journal article" date="2014" name="BMC Genomics">
        <title>Comparative genomics of the major fungal agents of human and animal Sporotrichosis: Sporothrix schenckii and Sporothrix brasiliensis.</title>
        <authorList>
            <person name="Teixeira M.M."/>
            <person name="de Almeida L.G."/>
            <person name="Kubitschek-Barreira P."/>
            <person name="Alves F.L."/>
            <person name="Kioshima E.S."/>
            <person name="Abadio A.K."/>
            <person name="Fernandes L."/>
            <person name="Derengowski L.S."/>
            <person name="Ferreira K.S."/>
            <person name="Souza R.C."/>
            <person name="Ruiz J.C."/>
            <person name="de Andrade N.C."/>
            <person name="Paes H.C."/>
            <person name="Nicola A.M."/>
            <person name="Albuquerque P."/>
            <person name="Gerber A.L."/>
            <person name="Martins V.P."/>
            <person name="Peconick L.D."/>
            <person name="Neto A.V."/>
            <person name="Chaucanez C.B."/>
            <person name="Silva P.A."/>
            <person name="Cunha O.L."/>
            <person name="de Oliveira F.F."/>
            <person name="dos Santos T.C."/>
            <person name="Barros A.L."/>
            <person name="Soares M.A."/>
            <person name="de Oliveira L.M."/>
            <person name="Marini M.M."/>
            <person name="Villalobos-Duno H."/>
            <person name="Cunha M.M."/>
            <person name="de Hoog S."/>
            <person name="da Silveira J.F."/>
            <person name="Henrissat B."/>
            <person name="Nino-Vega G.A."/>
            <person name="Cisalpino P.S."/>
            <person name="Mora-Montes H.M."/>
            <person name="Almeida S.R."/>
            <person name="Stajich J.E."/>
            <person name="Lopes-Bezerra L.M."/>
            <person name="Vasconcelos A.T."/>
            <person name="Felipe M.S."/>
        </authorList>
    </citation>
    <scope>NUCLEOTIDE SEQUENCE [LARGE SCALE GENOMIC DNA]</scope>
    <source>
        <strain evidence="2 3">1099-18</strain>
    </source>
</reference>
<feature type="region of interest" description="Disordered" evidence="1">
    <location>
        <begin position="1"/>
        <end position="31"/>
    </location>
</feature>
<dbReference type="EMBL" id="AXCR01000004">
    <property type="protein sequence ID" value="KJR87926.1"/>
    <property type="molecule type" value="Genomic_DNA"/>
</dbReference>
<feature type="region of interest" description="Disordered" evidence="1">
    <location>
        <begin position="51"/>
        <end position="77"/>
    </location>
</feature>
<dbReference type="GeneID" id="27670101"/>
<gene>
    <name evidence="2" type="ORF">SPSK_08186</name>
</gene>
<dbReference type="VEuPathDB" id="FungiDB:SPSK_08186"/>
<dbReference type="KEGG" id="ssck:SPSK_08186"/>
<protein>
    <submittedName>
        <fullName evidence="2">Uncharacterized protein</fullName>
    </submittedName>
</protein>
<comment type="caution">
    <text evidence="2">The sequence shown here is derived from an EMBL/GenBank/DDBJ whole genome shotgun (WGS) entry which is preliminary data.</text>
</comment>
<dbReference type="Proteomes" id="UP000033710">
    <property type="component" value="Unassembled WGS sequence"/>
</dbReference>
<proteinExistence type="predicted"/>
<evidence type="ECO:0000313" key="2">
    <source>
        <dbReference type="EMBL" id="KJR87926.1"/>
    </source>
</evidence>
<accession>A0A0F2MIB5</accession>
<name>A0A0F2MIB5_SPOSC</name>